<sequence length="517" mass="55888">MSLGPELATKEQIREIAADYGLPMTDEEVADHIELLKGAIASYRELEHIPERKLPVKYPRTPGWRPTTQENPLNGWYWRCEIEGAKEGPLKGDRIAIKDVVCVAGVPMMNGSKLLEGYVPEIDATIVTRMLDAGATIVGKSACEDFSFSAGGMTCSTGPVGNPYDPTRNPGASSNGSAVLISTGQVDLAIGGDQGGSIRLPSAWCGVYGLKPTYGLVPYTGCAMIEGTLDHVGPMASSPKGIAKLLSVIAGYDADDPRQQGRIVPGFDTNYLPALERGVKGMKIAILKEGFGHDGSDGMLASDPLVDDCVRSAMETFRGLGAEVAEVSIPEHLTAWHIWTAIGLEGFTAFGVNGNGVGTNWNGWYNTSMAEYLARAMKSRPYDMPATVRSVLIRGEYFRRYYHNRYYGKAQNQRHLINEAYDRVLSEYDIIVCPTIPGLPTKMVDRDAGTLDTVVNQLNQLRNTAVCDLTGHPSMSVPCGLREGLPVGMMLTAKHFDDATLIAAAAAFEAAGDWRKM</sequence>
<dbReference type="InterPro" id="IPR023631">
    <property type="entry name" value="Amidase_dom"/>
</dbReference>
<feature type="domain" description="Amidase" evidence="1">
    <location>
        <begin position="84"/>
        <end position="501"/>
    </location>
</feature>
<protein>
    <submittedName>
        <fullName evidence="2">Amidase</fullName>
        <ecNumber evidence="2">3.5.1.4</ecNumber>
    </submittedName>
</protein>
<evidence type="ECO:0000313" key="2">
    <source>
        <dbReference type="EMBL" id="MDX8304452.1"/>
    </source>
</evidence>
<dbReference type="InterPro" id="IPR036928">
    <property type="entry name" value="AS_sf"/>
</dbReference>
<dbReference type="EC" id="3.5.1.4" evidence="2"/>
<dbReference type="NCBIfam" id="NF005565">
    <property type="entry name" value="PRK07235.1"/>
    <property type="match status" value="1"/>
</dbReference>
<evidence type="ECO:0000259" key="1">
    <source>
        <dbReference type="Pfam" id="PF01425"/>
    </source>
</evidence>
<dbReference type="AlphaFoldDB" id="A0AAW9FIS4"/>
<dbReference type="Gene3D" id="3.90.1300.10">
    <property type="entry name" value="Amidase signature (AS) domain"/>
    <property type="match status" value="1"/>
</dbReference>
<accession>A0AAW9FIS4</accession>
<dbReference type="RefSeq" id="WP_320203188.1">
    <property type="nucleotide sequence ID" value="NZ_CP192782.1"/>
</dbReference>
<dbReference type="EMBL" id="JAVRAF010000007">
    <property type="protein sequence ID" value="MDX8304452.1"/>
    <property type="molecule type" value="Genomic_DNA"/>
</dbReference>
<dbReference type="GO" id="GO:0004040">
    <property type="term" value="F:amidase activity"/>
    <property type="evidence" value="ECO:0007669"/>
    <property type="project" value="UniProtKB-EC"/>
</dbReference>
<dbReference type="SMR" id="A0AAW9FIS4"/>
<proteinExistence type="predicted"/>
<dbReference type="InterPro" id="IPR000120">
    <property type="entry name" value="Amidase"/>
</dbReference>
<dbReference type="Pfam" id="PF01425">
    <property type="entry name" value="Amidase"/>
    <property type="match status" value="1"/>
</dbReference>
<reference evidence="2" key="1">
    <citation type="journal article" date="2023" name="Phytobiomes J">
        <title>Deciphering the key players within the bacterial microbiota associated with aerial crown gall tumors on rhododendron: Insights into the gallobiome.</title>
        <authorList>
            <person name="Kuzmanovic N."/>
            <person name="Nesme J."/>
            <person name="Wolf J."/>
            <person name="Neumann-Schaal M."/>
            <person name="Petersen J."/>
            <person name="Fernandez-Gnecco G."/>
            <person name="Sproeer C."/>
            <person name="Bunk B."/>
            <person name="Overmann J."/>
            <person name="Sorensen S.J."/>
            <person name="Idczak E."/>
            <person name="Smalla K."/>
        </authorList>
    </citation>
    <scope>NUCLEOTIDE SEQUENCE</scope>
    <source>
        <strain evidence="2">Rho-11.1</strain>
    </source>
</reference>
<keyword evidence="2" id="KW-0378">Hydrolase</keyword>
<dbReference type="PANTHER" id="PTHR11895:SF170">
    <property type="entry name" value="AMIDASE"/>
    <property type="match status" value="1"/>
</dbReference>
<gene>
    <name evidence="2" type="ORF">RMR22_19520</name>
</gene>
<name>A0AAW9FIS4_9HYPH</name>
<dbReference type="PANTHER" id="PTHR11895">
    <property type="entry name" value="TRANSAMIDASE"/>
    <property type="match status" value="1"/>
</dbReference>
<comment type="caution">
    <text evidence="2">The sequence shown here is derived from an EMBL/GenBank/DDBJ whole genome shotgun (WGS) entry which is preliminary data.</text>
</comment>
<dbReference type="SUPFAM" id="SSF75304">
    <property type="entry name" value="Amidase signature (AS) enzymes"/>
    <property type="match status" value="1"/>
</dbReference>
<organism evidence="2">
    <name type="scientific">Agrobacterium rosae</name>
    <dbReference type="NCBI Taxonomy" id="1972867"/>
    <lineage>
        <taxon>Bacteria</taxon>
        <taxon>Pseudomonadati</taxon>
        <taxon>Pseudomonadota</taxon>
        <taxon>Alphaproteobacteria</taxon>
        <taxon>Hyphomicrobiales</taxon>
        <taxon>Rhizobiaceae</taxon>
        <taxon>Rhizobium/Agrobacterium group</taxon>
        <taxon>Agrobacterium</taxon>
    </lineage>
</organism>